<dbReference type="RefSeq" id="WP_139810912.1">
    <property type="nucleotide sequence ID" value="NZ_JAGGMY010000001.1"/>
</dbReference>
<dbReference type="Pfam" id="PF13688">
    <property type="entry name" value="Reprolysin_5"/>
    <property type="match status" value="1"/>
</dbReference>
<dbReference type="Gene3D" id="3.30.70.2150">
    <property type="match status" value="3"/>
</dbReference>
<dbReference type="Proteomes" id="UP000193749">
    <property type="component" value="Unassembled WGS sequence"/>
</dbReference>
<feature type="chain" id="PRO_5012936438" description="N-acetylglucosamine binding protein A domain-containing protein" evidence="1">
    <location>
        <begin position="24"/>
        <end position="726"/>
    </location>
</feature>
<organism evidence="3 4">
    <name type="scientific">Pantoea cypripedii</name>
    <name type="common">Pectobacterium cypripedii</name>
    <name type="synonym">Erwinia cypripedii</name>
    <dbReference type="NCBI Taxonomy" id="55209"/>
    <lineage>
        <taxon>Bacteria</taxon>
        <taxon>Pseudomonadati</taxon>
        <taxon>Pseudomonadota</taxon>
        <taxon>Gammaproteobacteria</taxon>
        <taxon>Enterobacterales</taxon>
        <taxon>Erwiniaceae</taxon>
        <taxon>Pantoea</taxon>
    </lineage>
</organism>
<feature type="domain" description="N-acetylglucosamine binding protein A" evidence="2">
    <location>
        <begin position="630"/>
        <end position="719"/>
    </location>
</feature>
<dbReference type="EMBL" id="MLJI01000001">
    <property type="protein sequence ID" value="ORM93406.1"/>
    <property type="molecule type" value="Genomic_DNA"/>
</dbReference>
<keyword evidence="1" id="KW-0732">Signal</keyword>
<feature type="signal peptide" evidence="1">
    <location>
        <begin position="1"/>
        <end position="23"/>
    </location>
</feature>
<gene>
    <name evidence="3" type="ORF">HA50_08605</name>
</gene>
<dbReference type="InterPro" id="IPR041029">
    <property type="entry name" value="GbpA_2"/>
</dbReference>
<sequence>MRTFKKKFLFAVIASALSSSVLAAPQLFSIVEKDVNRQDSPLLRTLQEEHKDYKLVNINKDILLSRSSSFQIAMEGGGEPVEIRATSLMKDASGIDIWRGGSEDEQSTATFAINDGGVNGSIRLSDGSFYEFYPVARGLYALVKIDTSHISADEHDDVWDDAATEKFHEVNEKLNNKENFTTSTTPARIKILYVYTNQTRDKFQEDPARYATYLTGELNISHSRSETFTQFESVGAVDAKMDEGRMDSMRAQMGKATTTLGKLVAEKRAETRADLVVLISKANELCGTADGWGPNSVVNVDCAVKTRTLAHETGHNFGLKHNEDEATWPPYANGYGVPGKFRTIMSKECSPSCPKVDYFSTPNKSSHGQPVGTAASNDAVRHIRERRFIVANYFPDWEKQHQLNGGALPANQFFEVSLTDRQTNKQQILDHIIINAGEWSWPYELSVAVNKFFPKDAVAAGLLTDDGSIVPKNGSSYENYIWLHQDKLQNYKVDIKRNTYAVVRGNKWADLMAISGGDGVAPNTTVVLTIKNKTSGQALEKYYFNNDGEQLTSTSWPHQLAQVINSHNSPNLIAGELKDGIFNTVTGSGFRNRLWFPLDKKNDLMAEFSTLNIAENPWVEQKDIFGDRFQTDLASGTTITVAVKNSSGSVVEQRSVEIPDGKDGEYLSRYRWPAYLAHEINKSMTQIRLGGKQADGSIKVVEWSQYLNYMWKKDRANQTVVVTFSK</sequence>
<dbReference type="STRING" id="55209.HA50_08605"/>
<reference evidence="3 4" key="1">
    <citation type="journal article" date="2017" name="Antonie Van Leeuwenhoek">
        <title>Phylogenomic resolution of the bacterial genus Pantoea and its relationship with Erwinia and Tatumella.</title>
        <authorList>
            <person name="Palmer M."/>
            <person name="Steenkamp E.T."/>
            <person name="Coetzee M.P."/>
            <person name="Chan W.Y."/>
            <person name="van Zyl E."/>
            <person name="De Maayer P."/>
            <person name="Coutinho T.A."/>
            <person name="Blom J."/>
            <person name="Smits T.H."/>
            <person name="Duffy B."/>
            <person name="Venter S.N."/>
        </authorList>
    </citation>
    <scope>NUCLEOTIDE SEQUENCE [LARGE SCALE GENOMIC DNA]</scope>
    <source>
        <strain evidence="3 4">LMG 2657</strain>
    </source>
</reference>
<comment type="caution">
    <text evidence="3">The sequence shown here is derived from an EMBL/GenBank/DDBJ whole genome shotgun (WGS) entry which is preliminary data.</text>
</comment>
<evidence type="ECO:0000256" key="1">
    <source>
        <dbReference type="SAM" id="SignalP"/>
    </source>
</evidence>
<dbReference type="Pfam" id="PF18416">
    <property type="entry name" value="GbpA_2"/>
    <property type="match status" value="1"/>
</dbReference>
<keyword evidence="4" id="KW-1185">Reference proteome</keyword>
<evidence type="ECO:0000259" key="2">
    <source>
        <dbReference type="Pfam" id="PF18416"/>
    </source>
</evidence>
<evidence type="ECO:0000313" key="4">
    <source>
        <dbReference type="Proteomes" id="UP000193749"/>
    </source>
</evidence>
<dbReference type="GO" id="GO:0008237">
    <property type="term" value="F:metallopeptidase activity"/>
    <property type="evidence" value="ECO:0007669"/>
    <property type="project" value="InterPro"/>
</dbReference>
<evidence type="ECO:0000313" key="3">
    <source>
        <dbReference type="EMBL" id="ORM93406.1"/>
    </source>
</evidence>
<dbReference type="InterPro" id="IPR024079">
    <property type="entry name" value="MetalloPept_cat_dom_sf"/>
</dbReference>
<protein>
    <recommendedName>
        <fullName evidence="2">N-acetylglucosamine binding protein A domain-containing protein</fullName>
    </recommendedName>
</protein>
<dbReference type="Gene3D" id="3.40.390.10">
    <property type="entry name" value="Collagenase (Catalytic Domain)"/>
    <property type="match status" value="1"/>
</dbReference>
<name>A0A1X1ETS9_PANCY</name>
<dbReference type="AlphaFoldDB" id="A0A1X1ETS9"/>
<proteinExistence type="predicted"/>
<dbReference type="OrthoDB" id="6519767at2"/>
<accession>A0A1X1ETS9</accession>
<dbReference type="SUPFAM" id="SSF55486">
    <property type="entry name" value="Metalloproteases ('zincins'), catalytic domain"/>
    <property type="match status" value="1"/>
</dbReference>